<dbReference type="RefSeq" id="WP_263594363.1">
    <property type="nucleotide sequence ID" value="NZ_CP107020.1"/>
</dbReference>
<evidence type="ECO:0000313" key="3">
    <source>
        <dbReference type="EMBL" id="UYG17154.1"/>
    </source>
</evidence>
<dbReference type="PANTHER" id="PTHR43198:SF2">
    <property type="entry name" value="SI:CH1073-67J19.1-RELATED"/>
    <property type="match status" value="1"/>
</dbReference>
<dbReference type="Pfam" id="PF03070">
    <property type="entry name" value="TENA_THI-4"/>
    <property type="match status" value="1"/>
</dbReference>
<comment type="pathway">
    <text evidence="1">Cofactor biosynthesis; thiamine diphosphate biosynthesis.</text>
</comment>
<protein>
    <submittedName>
        <fullName evidence="3">TenA family transcriptional regulator</fullName>
    </submittedName>
</protein>
<proteinExistence type="predicted"/>
<sequence>MDDALDTIEPVGPVTRRLWDATAATRARIDELEFLRTLASGTLAPEAFVRYLQQDTLYLADYRRALAMLAARADDPAASGLWAASVAEAVAEEGVLHAALLADERLAPHVETEPEASLVTRAYASSLLAAAAYEPYPVGVAAVLPCYWVYAEVGTRLAAQAAGVGAHPYATWAAAYGDPAFVDVARRAVAELERVGAGCDAPLLARVERAFADATRFEELFWASAAAGESWSR</sequence>
<evidence type="ECO:0000256" key="1">
    <source>
        <dbReference type="ARBA" id="ARBA00004948"/>
    </source>
</evidence>
<feature type="domain" description="Thiaminase-2/PQQC" evidence="2">
    <location>
        <begin position="33"/>
        <end position="225"/>
    </location>
</feature>
<gene>
    <name evidence="3" type="ORF">BRM3_01580</name>
</gene>
<dbReference type="InterPro" id="IPR050967">
    <property type="entry name" value="Thiamine_Salvage_TenA"/>
</dbReference>
<dbReference type="Gene3D" id="1.20.910.10">
    <property type="entry name" value="Heme oxygenase-like"/>
    <property type="match status" value="1"/>
</dbReference>
<name>A0ABY6G2F6_9MICO</name>
<keyword evidence="4" id="KW-1185">Reference proteome</keyword>
<dbReference type="Proteomes" id="UP001164305">
    <property type="component" value="Chromosome"/>
</dbReference>
<dbReference type="PANTHER" id="PTHR43198">
    <property type="entry name" value="BIFUNCTIONAL TH2 PROTEIN"/>
    <property type="match status" value="1"/>
</dbReference>
<dbReference type="EMBL" id="CP107020">
    <property type="protein sequence ID" value="UYG17154.1"/>
    <property type="molecule type" value="Genomic_DNA"/>
</dbReference>
<dbReference type="InterPro" id="IPR004305">
    <property type="entry name" value="Thiaminase-2/PQQC"/>
</dbReference>
<organism evidence="3 4">
    <name type="scientific">Brachybacterium huguangmaarense</name>
    <dbReference type="NCBI Taxonomy" id="1652028"/>
    <lineage>
        <taxon>Bacteria</taxon>
        <taxon>Bacillati</taxon>
        <taxon>Actinomycetota</taxon>
        <taxon>Actinomycetes</taxon>
        <taxon>Micrococcales</taxon>
        <taxon>Dermabacteraceae</taxon>
        <taxon>Brachybacterium</taxon>
    </lineage>
</organism>
<dbReference type="InterPro" id="IPR016084">
    <property type="entry name" value="Haem_Oase-like_multi-hlx"/>
</dbReference>
<evidence type="ECO:0000259" key="2">
    <source>
        <dbReference type="Pfam" id="PF03070"/>
    </source>
</evidence>
<reference evidence="3" key="1">
    <citation type="submission" date="2022-10" db="EMBL/GenBank/DDBJ databases">
        <title>Whole-Genome Sequencing of Brachybacterium huguangmaarense BRM-3, Isolated from Betula schmidtii.</title>
        <authorList>
            <person name="Haam D."/>
        </authorList>
    </citation>
    <scope>NUCLEOTIDE SEQUENCE</scope>
    <source>
        <strain evidence="3">BRM-3</strain>
    </source>
</reference>
<evidence type="ECO:0000313" key="4">
    <source>
        <dbReference type="Proteomes" id="UP001164305"/>
    </source>
</evidence>
<dbReference type="SUPFAM" id="SSF48613">
    <property type="entry name" value="Heme oxygenase-like"/>
    <property type="match status" value="1"/>
</dbReference>
<accession>A0ABY6G2F6</accession>